<dbReference type="CDD" id="cd19079">
    <property type="entry name" value="AKR_EcYajO-like"/>
    <property type="match status" value="1"/>
</dbReference>
<organism evidence="5 6">
    <name type="scientific">Lepraria neglecta</name>
    <dbReference type="NCBI Taxonomy" id="209136"/>
    <lineage>
        <taxon>Eukaryota</taxon>
        <taxon>Fungi</taxon>
        <taxon>Dikarya</taxon>
        <taxon>Ascomycota</taxon>
        <taxon>Pezizomycotina</taxon>
        <taxon>Lecanoromycetes</taxon>
        <taxon>OSLEUM clade</taxon>
        <taxon>Lecanoromycetidae</taxon>
        <taxon>Lecanorales</taxon>
        <taxon>Lecanorineae</taxon>
        <taxon>Stereocaulaceae</taxon>
        <taxon>Lepraria</taxon>
    </lineage>
</organism>
<evidence type="ECO:0000256" key="1">
    <source>
        <dbReference type="ARBA" id="ARBA00007905"/>
    </source>
</evidence>
<comment type="similarity">
    <text evidence="1">Belongs to the aldo/keto reductase family.</text>
</comment>
<evidence type="ECO:0000313" key="5">
    <source>
        <dbReference type="EMBL" id="KAK3168857.1"/>
    </source>
</evidence>
<dbReference type="FunFam" id="3.20.20.100:FF:000004">
    <property type="entry name" value="Oxidoreductase, aldo/keto reductase"/>
    <property type="match status" value="1"/>
</dbReference>
<keyword evidence="6" id="KW-1185">Reference proteome</keyword>
<accession>A0AAD9Z1Z5</accession>
<evidence type="ECO:0000256" key="2">
    <source>
        <dbReference type="ARBA" id="ARBA00022857"/>
    </source>
</evidence>
<dbReference type="SUPFAM" id="SSF51430">
    <property type="entry name" value="NAD(P)-linked oxidoreductase"/>
    <property type="match status" value="1"/>
</dbReference>
<reference evidence="5" key="1">
    <citation type="submission" date="2022-11" db="EMBL/GenBank/DDBJ databases">
        <title>Chromosomal genome sequence assembly and mating type (MAT) locus characterization of the leprose asexual lichenized fungus Lepraria neglecta (Nyl.) Erichsen.</title>
        <authorList>
            <person name="Allen J.L."/>
            <person name="Pfeffer B."/>
        </authorList>
    </citation>
    <scope>NUCLEOTIDE SEQUENCE</scope>
    <source>
        <strain evidence="5">Allen 5258</strain>
    </source>
</reference>
<keyword evidence="3" id="KW-0560">Oxidoreductase</keyword>
<evidence type="ECO:0000313" key="6">
    <source>
        <dbReference type="Proteomes" id="UP001276659"/>
    </source>
</evidence>
<feature type="domain" description="NADP-dependent oxidoreductase" evidence="4">
    <location>
        <begin position="33"/>
        <end position="337"/>
    </location>
</feature>
<dbReference type="Pfam" id="PF00248">
    <property type="entry name" value="Aldo_ket_red"/>
    <property type="match status" value="1"/>
</dbReference>
<dbReference type="InterPro" id="IPR023210">
    <property type="entry name" value="NADP_OxRdtase_dom"/>
</dbReference>
<evidence type="ECO:0000259" key="4">
    <source>
        <dbReference type="Pfam" id="PF00248"/>
    </source>
</evidence>
<protein>
    <recommendedName>
        <fullName evidence="4">NADP-dependent oxidoreductase domain-containing protein</fullName>
    </recommendedName>
</protein>
<sequence>MAELPKSVKESIEATKAEYKQLGKSGLRVSVPILGAMSFGDERWQPWVLGEEKALPILKAAYDMGVNTWDTANVYSNGASEEIIGKAIKKYNIPRDKVVILTKCFGAVGEAPEVRSLSRQAILTAVDASLKRLGTDYIDLYQIHRFDPATPIEETMSTLHDLVRLGKVRYIGASSMWAHQFALMQFTAEKYGWTKFISMQNHYSLLYREEEREMNKFCDLTGVGLIPWGPLARGFLARPFEGEMATTERSRAEYGSAKAVTGSIMYPPPITEADEAIVGRVKELSERKGWCMSQVALAWINKRISSPIIGFSSVQRMEEAVEAKGKSLSEEEENFLEEVHVNRSISGHV</sequence>
<comment type="caution">
    <text evidence="5">The sequence shown here is derived from an EMBL/GenBank/DDBJ whole genome shotgun (WGS) entry which is preliminary data.</text>
</comment>
<dbReference type="GO" id="GO:0016491">
    <property type="term" value="F:oxidoreductase activity"/>
    <property type="evidence" value="ECO:0007669"/>
    <property type="project" value="UniProtKB-KW"/>
</dbReference>
<name>A0AAD9Z1Z5_9LECA</name>
<dbReference type="AlphaFoldDB" id="A0AAD9Z1Z5"/>
<evidence type="ECO:0000256" key="3">
    <source>
        <dbReference type="ARBA" id="ARBA00023002"/>
    </source>
</evidence>
<dbReference type="InterPro" id="IPR050523">
    <property type="entry name" value="AKR_Detox_Biosynth"/>
</dbReference>
<gene>
    <name evidence="5" type="ORF">OEA41_005305</name>
</gene>
<dbReference type="EMBL" id="JASNWA010000010">
    <property type="protein sequence ID" value="KAK3168857.1"/>
    <property type="molecule type" value="Genomic_DNA"/>
</dbReference>
<keyword evidence="2" id="KW-0521">NADP</keyword>
<dbReference type="InterPro" id="IPR036812">
    <property type="entry name" value="NAD(P)_OxRdtase_dom_sf"/>
</dbReference>
<dbReference type="Gene3D" id="3.20.20.100">
    <property type="entry name" value="NADP-dependent oxidoreductase domain"/>
    <property type="match status" value="1"/>
</dbReference>
<dbReference type="Proteomes" id="UP001276659">
    <property type="component" value="Unassembled WGS sequence"/>
</dbReference>
<dbReference type="PANTHER" id="PTHR43364:SF9">
    <property type="entry name" value="OXIDOREDUCTASE"/>
    <property type="match status" value="1"/>
</dbReference>
<dbReference type="GO" id="GO:0005829">
    <property type="term" value="C:cytosol"/>
    <property type="evidence" value="ECO:0007669"/>
    <property type="project" value="UniProtKB-ARBA"/>
</dbReference>
<dbReference type="PANTHER" id="PTHR43364">
    <property type="entry name" value="NADH-SPECIFIC METHYLGLYOXAL REDUCTASE-RELATED"/>
    <property type="match status" value="1"/>
</dbReference>
<proteinExistence type="inferred from homology"/>